<feature type="transmembrane region" description="Helical" evidence="6">
    <location>
        <begin position="207"/>
        <end position="231"/>
    </location>
</feature>
<dbReference type="EMBL" id="KZ559619">
    <property type="protein sequence ID" value="PLN76384.1"/>
    <property type="molecule type" value="Genomic_DNA"/>
</dbReference>
<evidence type="ECO:0000259" key="7">
    <source>
        <dbReference type="SMART" id="SM00014"/>
    </source>
</evidence>
<feature type="transmembrane region" description="Helical" evidence="6">
    <location>
        <begin position="252"/>
        <end position="278"/>
    </location>
</feature>
<dbReference type="GO" id="GO:0046839">
    <property type="term" value="P:phospholipid dephosphorylation"/>
    <property type="evidence" value="ECO:0007669"/>
    <property type="project" value="TreeGrafter"/>
</dbReference>
<gene>
    <name evidence="8" type="ORF">BDW42DRAFT_21230</name>
</gene>
<protein>
    <submittedName>
        <fullName evidence="8">PAP2 superfamily-domain-containing protein</fullName>
    </submittedName>
</protein>
<dbReference type="GO" id="GO:0006644">
    <property type="term" value="P:phospholipid metabolic process"/>
    <property type="evidence" value="ECO:0007669"/>
    <property type="project" value="InterPro"/>
</dbReference>
<feature type="transmembrane region" description="Helical" evidence="6">
    <location>
        <begin position="21"/>
        <end position="43"/>
    </location>
</feature>
<keyword evidence="9" id="KW-1185">Reference proteome</keyword>
<reference evidence="9" key="1">
    <citation type="submission" date="2017-12" db="EMBL/GenBank/DDBJ databases">
        <authorList>
            <consortium name="DOE Joint Genome Institute"/>
            <person name="Mondo S.J."/>
            <person name="Kjaerbolling I."/>
            <person name="Vesth T.C."/>
            <person name="Frisvad J.C."/>
            <person name="Nybo J.L."/>
            <person name="Theobald S."/>
            <person name="Kuo A."/>
            <person name="Bowyer P."/>
            <person name="Matsuda Y."/>
            <person name="Lyhne E.K."/>
            <person name="Kogle M.E."/>
            <person name="Clum A."/>
            <person name="Lipzen A."/>
            <person name="Salamov A."/>
            <person name="Ngan C.Y."/>
            <person name="Daum C."/>
            <person name="Chiniquy J."/>
            <person name="Barry K."/>
            <person name="LaButti K."/>
            <person name="Haridas S."/>
            <person name="Simmons B.A."/>
            <person name="Magnuson J.K."/>
            <person name="Mortensen U.H."/>
            <person name="Larsen T.O."/>
            <person name="Grigoriev I.V."/>
            <person name="Baker S.E."/>
            <person name="Andersen M.R."/>
            <person name="Nordberg H.P."/>
            <person name="Cantor M.N."/>
            <person name="Hua S.X."/>
        </authorList>
    </citation>
    <scope>NUCLEOTIDE SEQUENCE [LARGE SCALE GENOMIC DNA]</scope>
    <source>
        <strain evidence="9">IBT 19404</strain>
    </source>
</reference>
<dbReference type="CDD" id="cd03390">
    <property type="entry name" value="PAP2_containing_1_like"/>
    <property type="match status" value="1"/>
</dbReference>
<evidence type="ECO:0000256" key="3">
    <source>
        <dbReference type="ARBA" id="ARBA00022692"/>
    </source>
</evidence>
<dbReference type="OrthoDB" id="10030083at2759"/>
<evidence type="ECO:0000313" key="8">
    <source>
        <dbReference type="EMBL" id="PLN76384.1"/>
    </source>
</evidence>
<evidence type="ECO:0000256" key="2">
    <source>
        <dbReference type="ARBA" id="ARBA00008816"/>
    </source>
</evidence>
<feature type="transmembrane region" description="Helical" evidence="6">
    <location>
        <begin position="284"/>
        <end position="302"/>
    </location>
</feature>
<evidence type="ECO:0000313" key="9">
    <source>
        <dbReference type="Proteomes" id="UP000235023"/>
    </source>
</evidence>
<evidence type="ECO:0000256" key="6">
    <source>
        <dbReference type="SAM" id="Phobius"/>
    </source>
</evidence>
<organism evidence="8 9">
    <name type="scientific">Aspergillus taichungensis</name>
    <dbReference type="NCBI Taxonomy" id="482145"/>
    <lineage>
        <taxon>Eukaryota</taxon>
        <taxon>Fungi</taxon>
        <taxon>Dikarya</taxon>
        <taxon>Ascomycota</taxon>
        <taxon>Pezizomycotina</taxon>
        <taxon>Eurotiomycetes</taxon>
        <taxon>Eurotiomycetidae</taxon>
        <taxon>Eurotiales</taxon>
        <taxon>Aspergillaceae</taxon>
        <taxon>Aspergillus</taxon>
        <taxon>Aspergillus subgen. Circumdati</taxon>
    </lineage>
</organism>
<accession>A0A2J5HHB1</accession>
<comment type="subcellular location">
    <subcellularLocation>
        <location evidence="1">Membrane</location>
        <topology evidence="1">Multi-pass membrane protein</topology>
    </subcellularLocation>
</comment>
<keyword evidence="3 6" id="KW-0812">Transmembrane</keyword>
<dbReference type="Gene3D" id="1.20.144.10">
    <property type="entry name" value="Phosphatidic acid phosphatase type 2/haloperoxidase"/>
    <property type="match status" value="1"/>
</dbReference>
<dbReference type="SUPFAM" id="SSF48317">
    <property type="entry name" value="Acid phosphatase/Vanadium-dependent haloperoxidase"/>
    <property type="match status" value="1"/>
</dbReference>
<proteinExistence type="inferred from homology"/>
<dbReference type="SMART" id="SM00014">
    <property type="entry name" value="acidPPc"/>
    <property type="match status" value="1"/>
</dbReference>
<keyword evidence="5 6" id="KW-0472">Membrane</keyword>
<dbReference type="Pfam" id="PF01569">
    <property type="entry name" value="PAP2"/>
    <property type="match status" value="1"/>
</dbReference>
<evidence type="ECO:0000256" key="4">
    <source>
        <dbReference type="ARBA" id="ARBA00022989"/>
    </source>
</evidence>
<dbReference type="FunFam" id="1.20.144.10:FF:000042">
    <property type="entry name" value="PAP2 domain protein"/>
    <property type="match status" value="1"/>
</dbReference>
<dbReference type="GO" id="GO:0016020">
    <property type="term" value="C:membrane"/>
    <property type="evidence" value="ECO:0007669"/>
    <property type="project" value="UniProtKB-SubCell"/>
</dbReference>
<dbReference type="AlphaFoldDB" id="A0A2J5HHB1"/>
<dbReference type="InterPro" id="IPR000326">
    <property type="entry name" value="PAP2/HPO"/>
</dbReference>
<keyword evidence="4 6" id="KW-1133">Transmembrane helix</keyword>
<sequence length="369" mass="40386">MTLSKDLPRIVQHANSIIPKRLILSYITDWVFIAGIALIGYGFSRTLPTHTPFSLTDASISYPHAKHETVPTSVMVVVSLIAPGVLIALLSLFLIPGSSSAASSAAAATRWRAKIWEWHAGWLGLALAVAGVFMATEGLKDLYGRPRPDLLARCDPDLEQIGTYAVGGLGRVLPGAPTLVGWGICRNRSKTLVKDGFVSFPSGHASFAFAGLSYFSLWLCAKFSVAFPYFAHSPFSQDLHSRKRETLRVQGAAPPVYMIIIAFVPWAVAFFIAASRWFDHRHHAFDIIFGSAMGMVFAWVAFRLYHLPIMRGAGWAWGPRNRSHALYKGVGLPSQVGPENWAYAPDVSTAMENDARGTDLESGRRDLAE</sequence>
<evidence type="ECO:0000256" key="1">
    <source>
        <dbReference type="ARBA" id="ARBA00004141"/>
    </source>
</evidence>
<dbReference type="InterPro" id="IPR036938">
    <property type="entry name" value="PAP2/HPO_sf"/>
</dbReference>
<dbReference type="PANTHER" id="PTHR10165:SF154">
    <property type="entry name" value="PAP2 DOMAIN PROTEIN (AFU_ORTHOLOGUE AFUA_1G09730)"/>
    <property type="match status" value="1"/>
</dbReference>
<feature type="transmembrane region" description="Helical" evidence="6">
    <location>
        <begin position="74"/>
        <end position="95"/>
    </location>
</feature>
<feature type="domain" description="Phosphatidic acid phosphatase type 2/haloperoxidase" evidence="7">
    <location>
        <begin position="120"/>
        <end position="302"/>
    </location>
</feature>
<feature type="transmembrane region" description="Helical" evidence="6">
    <location>
        <begin position="116"/>
        <end position="136"/>
    </location>
</feature>
<name>A0A2J5HHB1_9EURO</name>
<dbReference type="PANTHER" id="PTHR10165">
    <property type="entry name" value="LIPID PHOSPHATE PHOSPHATASE"/>
    <property type="match status" value="1"/>
</dbReference>
<evidence type="ECO:0000256" key="5">
    <source>
        <dbReference type="ARBA" id="ARBA00023136"/>
    </source>
</evidence>
<dbReference type="InterPro" id="IPR043216">
    <property type="entry name" value="PAP-like"/>
</dbReference>
<dbReference type="GO" id="GO:0008195">
    <property type="term" value="F:phosphatidate phosphatase activity"/>
    <property type="evidence" value="ECO:0007669"/>
    <property type="project" value="TreeGrafter"/>
</dbReference>
<dbReference type="Proteomes" id="UP000235023">
    <property type="component" value="Unassembled WGS sequence"/>
</dbReference>
<comment type="similarity">
    <text evidence="2">Belongs to the PA-phosphatase related phosphoesterase family.</text>
</comment>